<accession>A0A0A1F636</accession>
<protein>
    <submittedName>
        <fullName evidence="1">Uncharacterized protein</fullName>
    </submittedName>
</protein>
<sequence>MSDKIFNLKDLEKMLRPGADPLARKLFEQRMEEEAAEDVREAAAGGLKFGPPPVPDAQLVYSPASNKVGVAIRGAQRICELPKEYTGTGMELALIPGNRLIVTHPNHSPLLIDPQTGTTRKL</sequence>
<dbReference type="KEGG" id="care:LT85_1015"/>
<dbReference type="HOGENOM" id="CLU_2022769_0_0_4"/>
<dbReference type="Proteomes" id="UP000030302">
    <property type="component" value="Chromosome"/>
</dbReference>
<dbReference type="OrthoDB" id="9981502at2"/>
<dbReference type="RefSeq" id="WP_038486143.1">
    <property type="nucleotide sequence ID" value="NZ_CP009962.1"/>
</dbReference>
<dbReference type="EMBL" id="CP009962">
    <property type="protein sequence ID" value="AIY40173.1"/>
    <property type="molecule type" value="Genomic_DNA"/>
</dbReference>
<organism evidence="1 2">
    <name type="scientific">Collimonas arenae</name>
    <dbReference type="NCBI Taxonomy" id="279058"/>
    <lineage>
        <taxon>Bacteria</taxon>
        <taxon>Pseudomonadati</taxon>
        <taxon>Pseudomonadota</taxon>
        <taxon>Betaproteobacteria</taxon>
        <taxon>Burkholderiales</taxon>
        <taxon>Oxalobacteraceae</taxon>
        <taxon>Collimonas</taxon>
    </lineage>
</organism>
<gene>
    <name evidence="1" type="ORF">LT85_1015</name>
</gene>
<evidence type="ECO:0000313" key="2">
    <source>
        <dbReference type="Proteomes" id="UP000030302"/>
    </source>
</evidence>
<dbReference type="STRING" id="279058.LT85_1015"/>
<dbReference type="AlphaFoldDB" id="A0A0A1F636"/>
<proteinExistence type="predicted"/>
<name>A0A0A1F636_9BURK</name>
<evidence type="ECO:0000313" key="1">
    <source>
        <dbReference type="EMBL" id="AIY40173.1"/>
    </source>
</evidence>
<reference evidence="2" key="1">
    <citation type="journal article" date="2014" name="Soil Biol. Biochem.">
        <title>Structure and function of bacterial communities in ageing soils: Insights from the Mendocino ecological staircase.</title>
        <authorList>
            <person name="Uroz S."/>
            <person name="Tech J.J."/>
            <person name="Sawaya N.A."/>
            <person name="Frey-Klett P."/>
            <person name="Leveau J.H.J."/>
        </authorList>
    </citation>
    <scope>NUCLEOTIDE SEQUENCE [LARGE SCALE GENOMIC DNA]</scope>
    <source>
        <strain evidence="2">Cal35</strain>
    </source>
</reference>
<keyword evidence="2" id="KW-1185">Reference proteome</keyword>